<sequence length="345" mass="37912">MKRYEIFKIKKCALLILEKIGLSNKEANVLLDVLIASDSYGVHTHGLSVFSSHVERIKRGGYQLGIEPIIEKEFPAFMSVNAQNSIGMYSAAFCMEKVIKHGINAGVYTVFCKDCNTYGPAFYYTKMATDKKLIGITFCNSPSAMAPWGGYEKMLGTNPVAVGIPGKNEGPILFDMATSIVAKSKINEARKKGKRIPNGWALDINGDSTTDPIEAIKGLVLPMAGPKGYGLSMMIDIIAGLLSGAAYQNGVGRFYSEDNNSMNVGQVFIAINPELVMSADFYGMIDQYIENIHCSKAKDDSTILFPGERKLREYEKSQCVGIELSDEVVDSINRLLVDYNIDCRL</sequence>
<dbReference type="InterPro" id="IPR043144">
    <property type="entry name" value="Mal/L-sulf/L-lact_DH-like_ah"/>
</dbReference>
<dbReference type="InterPro" id="IPR036111">
    <property type="entry name" value="Mal/L-sulfo/L-lacto_DH-like_sf"/>
</dbReference>
<dbReference type="Gene3D" id="3.30.1370.60">
    <property type="entry name" value="Hypothetical oxidoreductase yiak, domain 2"/>
    <property type="match status" value="1"/>
</dbReference>
<dbReference type="Pfam" id="PF02615">
    <property type="entry name" value="Ldh_2"/>
    <property type="match status" value="1"/>
</dbReference>
<name>A0A7X3MK60_9FIRM</name>
<dbReference type="RefSeq" id="WP_159753629.1">
    <property type="nucleotide sequence ID" value="NZ_WUQX01000001.1"/>
</dbReference>
<reference evidence="3 4" key="1">
    <citation type="submission" date="2019-12" db="EMBL/GenBank/DDBJ databases">
        <title>Sporaefaciens musculi gen. nov., sp. nov., a novel bacterium isolated from the caecum of an obese mouse.</title>
        <authorList>
            <person name="Rasmussen T.S."/>
            <person name="Streidl T."/>
            <person name="Hitch T.C.A."/>
            <person name="Wortmann E."/>
            <person name="Deptula P."/>
            <person name="Hansen M."/>
            <person name="Nielsen D.S."/>
            <person name="Clavel T."/>
            <person name="Vogensen F.K."/>
        </authorList>
    </citation>
    <scope>NUCLEOTIDE SEQUENCE [LARGE SCALE GENOMIC DNA]</scope>
    <source>
        <strain evidence="3 4">WCA-9-b2</strain>
    </source>
</reference>
<evidence type="ECO:0000256" key="2">
    <source>
        <dbReference type="ARBA" id="ARBA00023002"/>
    </source>
</evidence>
<keyword evidence="4" id="KW-1185">Reference proteome</keyword>
<comment type="caution">
    <text evidence="3">The sequence shown here is derived from an EMBL/GenBank/DDBJ whole genome shotgun (WGS) entry which is preliminary data.</text>
</comment>
<dbReference type="GO" id="GO:0016491">
    <property type="term" value="F:oxidoreductase activity"/>
    <property type="evidence" value="ECO:0007669"/>
    <property type="project" value="UniProtKB-KW"/>
</dbReference>
<gene>
    <name evidence="3" type="ORF">GN277_21760</name>
</gene>
<dbReference type="Proteomes" id="UP000460412">
    <property type="component" value="Unassembled WGS sequence"/>
</dbReference>
<dbReference type="PANTHER" id="PTHR11091">
    <property type="entry name" value="OXIDOREDUCTASE-RELATED"/>
    <property type="match status" value="1"/>
</dbReference>
<evidence type="ECO:0008006" key="5">
    <source>
        <dbReference type="Google" id="ProtNLM"/>
    </source>
</evidence>
<dbReference type="InterPro" id="IPR043143">
    <property type="entry name" value="Mal/L-sulf/L-lact_DH-like_NADP"/>
</dbReference>
<evidence type="ECO:0000313" key="4">
    <source>
        <dbReference type="Proteomes" id="UP000460412"/>
    </source>
</evidence>
<proteinExistence type="inferred from homology"/>
<dbReference type="SUPFAM" id="SSF89733">
    <property type="entry name" value="L-sulfolactate dehydrogenase-like"/>
    <property type="match status" value="1"/>
</dbReference>
<dbReference type="EMBL" id="WUQX01000001">
    <property type="protein sequence ID" value="MXP77880.1"/>
    <property type="molecule type" value="Genomic_DNA"/>
</dbReference>
<protein>
    <recommendedName>
        <fullName evidence="5">Ureidoglycolate dehydrogenase</fullName>
    </recommendedName>
</protein>
<evidence type="ECO:0000256" key="1">
    <source>
        <dbReference type="ARBA" id="ARBA00006056"/>
    </source>
</evidence>
<dbReference type="InterPro" id="IPR003767">
    <property type="entry name" value="Malate/L-lactate_DH-like"/>
</dbReference>
<dbReference type="Gene3D" id="1.10.1530.10">
    <property type="match status" value="1"/>
</dbReference>
<comment type="similarity">
    <text evidence="1">Belongs to the LDH2/MDH2 oxidoreductase family.</text>
</comment>
<dbReference type="PANTHER" id="PTHR11091:SF0">
    <property type="entry name" value="MALATE DEHYDROGENASE"/>
    <property type="match status" value="1"/>
</dbReference>
<organism evidence="3 4">
    <name type="scientific">Sporofaciens musculi</name>
    <dbReference type="NCBI Taxonomy" id="2681861"/>
    <lineage>
        <taxon>Bacteria</taxon>
        <taxon>Bacillati</taxon>
        <taxon>Bacillota</taxon>
        <taxon>Clostridia</taxon>
        <taxon>Lachnospirales</taxon>
        <taxon>Lachnospiraceae</taxon>
        <taxon>Sporofaciens</taxon>
    </lineage>
</organism>
<accession>A0A7X3MK60</accession>
<keyword evidence="2" id="KW-0560">Oxidoreductase</keyword>
<evidence type="ECO:0000313" key="3">
    <source>
        <dbReference type="EMBL" id="MXP77880.1"/>
    </source>
</evidence>
<dbReference type="AlphaFoldDB" id="A0A7X3MK60"/>